<feature type="transmembrane region" description="Helical" evidence="1">
    <location>
        <begin position="508"/>
        <end position="527"/>
    </location>
</feature>
<organism evidence="3 4">
    <name type="scientific">Gloeobacter kilaueensis (strain ATCC BAA-2537 / CCAP 1431/1 / ULC 316 / JS1)</name>
    <dbReference type="NCBI Taxonomy" id="1183438"/>
    <lineage>
        <taxon>Bacteria</taxon>
        <taxon>Bacillati</taxon>
        <taxon>Cyanobacteriota</taxon>
        <taxon>Cyanophyceae</taxon>
        <taxon>Gloeobacterales</taxon>
        <taxon>Gloeobacteraceae</taxon>
        <taxon>Gloeobacter</taxon>
    </lineage>
</organism>
<dbReference type="AlphaFoldDB" id="U5QQG3"/>
<keyword evidence="1" id="KW-0472">Membrane</keyword>
<dbReference type="STRING" id="1183438.GKIL_3603"/>
<dbReference type="EMBL" id="CP003587">
    <property type="protein sequence ID" value="AGY59849.1"/>
    <property type="molecule type" value="Genomic_DNA"/>
</dbReference>
<dbReference type="KEGG" id="glj:GKIL_3603"/>
<feature type="transmembrane region" description="Helical" evidence="1">
    <location>
        <begin position="221"/>
        <end position="239"/>
    </location>
</feature>
<accession>U5QQG3</accession>
<feature type="transmembrane region" description="Helical" evidence="1">
    <location>
        <begin position="251"/>
        <end position="271"/>
    </location>
</feature>
<dbReference type="eggNOG" id="COG3594">
    <property type="taxonomic scope" value="Bacteria"/>
</dbReference>
<dbReference type="HOGENOM" id="CLU_036182_0_0_3"/>
<dbReference type="Pfam" id="PF01757">
    <property type="entry name" value="Acyl_transf_3"/>
    <property type="match status" value="1"/>
</dbReference>
<feature type="transmembrane region" description="Helical" evidence="1">
    <location>
        <begin position="306"/>
        <end position="326"/>
    </location>
</feature>
<sequence>MAGAVRRYELDWLKVIVTLLVLCFHTARVFDSEDWNIKNDPLLERRAPIEALIKAGKHQEPPLIAPERVRAFLASRPFERTDQEAFARITTSTDQIVRLAGELQTGVVYQYSALAVLRAVRDLAGPAGGRLLALVPSGRHWAQQMERGTGIAAMDLESFLALPQTRLPRHVFLIVDYAAFAGGEQLEALLERVRATDSRALLVGQPVFLGADLLVSFLNQWFMPLFFLIAGSGSWFALGRRSGRQYIVERTGRLFVPFLFGTLVIVPPQAYCQWLTAATEPVAYLQFYPRFLGLTFFRGAPEWGHLWFVIYLFVFSLVALPLFLWLRRPAGQRLLERLGSWCEKPAVILLAGVPVAVVEAALRGRWGFGHYNLIDDWSDVCYYLLFFVYGYLLAADERFGRAIDRLWPLALGLAGILMVGMFSLSYLDLAPDRGYSPAYLTVISLHGLRAWLWLVGILGLARRALNFENPFLRYAGEAAYPFYILHQTVIIVVGFFVVRWSLTAPLKFGAIALASLILTLALYELGVRRLALTRLLFGLKRHRPRLSQAQTASATLK</sequence>
<dbReference type="InterPro" id="IPR002656">
    <property type="entry name" value="Acyl_transf_3_dom"/>
</dbReference>
<feature type="transmembrane region" description="Helical" evidence="1">
    <location>
        <begin position="482"/>
        <end position="502"/>
    </location>
</feature>
<evidence type="ECO:0000259" key="2">
    <source>
        <dbReference type="Pfam" id="PF01757"/>
    </source>
</evidence>
<dbReference type="PANTHER" id="PTHR36927:SF3">
    <property type="entry name" value="GLUCANS BIOSYNTHESIS PROTEIN C"/>
    <property type="match status" value="1"/>
</dbReference>
<feature type="domain" description="Acyltransferase 3" evidence="2">
    <location>
        <begin position="204"/>
        <end position="523"/>
    </location>
</feature>
<feature type="transmembrane region" description="Helical" evidence="1">
    <location>
        <begin position="377"/>
        <end position="394"/>
    </location>
</feature>
<name>U5QQG3_GLOK1</name>
<dbReference type="Proteomes" id="UP000017396">
    <property type="component" value="Chromosome"/>
</dbReference>
<keyword evidence="1" id="KW-0812">Transmembrane</keyword>
<reference evidence="3 4" key="1">
    <citation type="journal article" date="2013" name="PLoS ONE">
        <title>Cultivation and Complete Genome Sequencing of Gloeobacter kilaueensis sp. nov., from a Lava Cave in Kilauea Caldera, Hawai'i.</title>
        <authorList>
            <person name="Saw J.H."/>
            <person name="Schatz M."/>
            <person name="Brown M.V."/>
            <person name="Kunkel D.D."/>
            <person name="Foster J.S."/>
            <person name="Shick H."/>
            <person name="Christensen S."/>
            <person name="Hou S."/>
            <person name="Wan X."/>
            <person name="Donachie S.P."/>
        </authorList>
    </citation>
    <scope>NUCLEOTIDE SEQUENCE [LARGE SCALE GENOMIC DNA]</scope>
    <source>
        <strain evidence="4">JS</strain>
    </source>
</reference>
<keyword evidence="4" id="KW-1185">Reference proteome</keyword>
<dbReference type="OrthoDB" id="6623990at2"/>
<evidence type="ECO:0000256" key="1">
    <source>
        <dbReference type="SAM" id="Phobius"/>
    </source>
</evidence>
<proteinExistence type="predicted"/>
<dbReference type="InterPro" id="IPR050623">
    <property type="entry name" value="Glucan_succinyl_AcylTrfase"/>
</dbReference>
<feature type="transmembrane region" description="Helical" evidence="1">
    <location>
        <begin position="406"/>
        <end position="427"/>
    </location>
</feature>
<dbReference type="GO" id="GO:0016747">
    <property type="term" value="F:acyltransferase activity, transferring groups other than amino-acyl groups"/>
    <property type="evidence" value="ECO:0007669"/>
    <property type="project" value="InterPro"/>
</dbReference>
<evidence type="ECO:0000313" key="3">
    <source>
        <dbReference type="EMBL" id="AGY59849.1"/>
    </source>
</evidence>
<feature type="transmembrane region" description="Helical" evidence="1">
    <location>
        <begin position="346"/>
        <end position="365"/>
    </location>
</feature>
<keyword evidence="1" id="KW-1133">Transmembrane helix</keyword>
<dbReference type="RefSeq" id="WP_023175161.1">
    <property type="nucleotide sequence ID" value="NC_022600.1"/>
</dbReference>
<gene>
    <name evidence="3" type="primary">opgC</name>
    <name evidence="3" type="ORF">GKIL_3603</name>
</gene>
<protein>
    <submittedName>
        <fullName evidence="3">Glucans biosynthesis protein</fullName>
    </submittedName>
</protein>
<dbReference type="PANTHER" id="PTHR36927">
    <property type="entry name" value="BLR4337 PROTEIN"/>
    <property type="match status" value="1"/>
</dbReference>
<evidence type="ECO:0000313" key="4">
    <source>
        <dbReference type="Proteomes" id="UP000017396"/>
    </source>
</evidence>
<feature type="transmembrane region" description="Helical" evidence="1">
    <location>
        <begin position="439"/>
        <end position="461"/>
    </location>
</feature>